<dbReference type="RefSeq" id="WP_182583774.1">
    <property type="nucleotide sequence ID" value="NZ_JABVCQ010000014.1"/>
</dbReference>
<feature type="domain" description="MmeI-like helicase spacer" evidence="6">
    <location>
        <begin position="183"/>
        <end position="252"/>
    </location>
</feature>
<dbReference type="PANTHER" id="PTHR33841">
    <property type="entry name" value="DNA METHYLTRANSFERASE YEEA-RELATED"/>
    <property type="match status" value="1"/>
</dbReference>
<dbReference type="GO" id="GO:0009007">
    <property type="term" value="F:site-specific DNA-methyltransferase (adenine-specific) activity"/>
    <property type="evidence" value="ECO:0007669"/>
    <property type="project" value="UniProtKB-EC"/>
</dbReference>
<dbReference type="Pfam" id="PF20473">
    <property type="entry name" value="MmeI_Mtase"/>
    <property type="match status" value="1"/>
</dbReference>
<dbReference type="AlphaFoldDB" id="A0A839HFL4"/>
<keyword evidence="3 8" id="KW-0808">Transferase</keyword>
<protein>
    <recommendedName>
        <fullName evidence="1">site-specific DNA-methyltransferase (adenine-specific)</fullName>
        <ecNumber evidence="1">2.1.1.72</ecNumber>
    </recommendedName>
</protein>
<dbReference type="InterPro" id="IPR046817">
    <property type="entry name" value="MmeI_N"/>
</dbReference>
<keyword evidence="9" id="KW-1185">Reference proteome</keyword>
<reference evidence="8 9" key="1">
    <citation type="journal article" date="2020" name="Arch. Microbiol.">
        <title>The genome sequence of the giant phototrophic gammaproteobacterium Thiospirillum jenense gives insight into its physiological properties and phylogenetic relationships.</title>
        <authorList>
            <person name="Imhoff J.F."/>
            <person name="Meyer T.E."/>
            <person name="Kyndt J.A."/>
        </authorList>
    </citation>
    <scope>NUCLEOTIDE SEQUENCE [LARGE SCALE GENOMIC DNA]</scope>
    <source>
        <strain evidence="8 9">DSM 216</strain>
    </source>
</reference>
<dbReference type="EC" id="2.1.1.72" evidence="1"/>
<dbReference type="InterPro" id="IPR002052">
    <property type="entry name" value="DNA_methylase_N6_adenine_CS"/>
</dbReference>
<feature type="domain" description="MmeI-like DNA-methyltransferase" evidence="7">
    <location>
        <begin position="357"/>
        <end position="592"/>
    </location>
</feature>
<evidence type="ECO:0000259" key="6">
    <source>
        <dbReference type="Pfam" id="PF20465"/>
    </source>
</evidence>
<dbReference type="PRINTS" id="PR00507">
    <property type="entry name" value="N12N6MTFRASE"/>
</dbReference>
<evidence type="ECO:0000259" key="5">
    <source>
        <dbReference type="Pfam" id="PF20464"/>
    </source>
</evidence>
<dbReference type="InterPro" id="IPR050953">
    <property type="entry name" value="N4_N6_ade-DNA_methylase"/>
</dbReference>
<dbReference type="PANTHER" id="PTHR33841:SF1">
    <property type="entry name" value="DNA METHYLTRANSFERASE A"/>
    <property type="match status" value="1"/>
</dbReference>
<dbReference type="Pfam" id="PF20464">
    <property type="entry name" value="MmeI_N"/>
    <property type="match status" value="1"/>
</dbReference>
<feature type="domain" description="MmeI-like N-terminal" evidence="5">
    <location>
        <begin position="2"/>
        <end position="176"/>
    </location>
</feature>
<evidence type="ECO:0000256" key="4">
    <source>
        <dbReference type="ARBA" id="ARBA00047942"/>
    </source>
</evidence>
<evidence type="ECO:0000259" key="7">
    <source>
        <dbReference type="Pfam" id="PF20473"/>
    </source>
</evidence>
<dbReference type="Pfam" id="PF20465">
    <property type="entry name" value="MmeI_hel"/>
    <property type="match status" value="1"/>
</dbReference>
<evidence type="ECO:0000256" key="3">
    <source>
        <dbReference type="ARBA" id="ARBA00022679"/>
    </source>
</evidence>
<proteinExistence type="predicted"/>
<keyword evidence="2 8" id="KW-0489">Methyltransferase</keyword>
<dbReference type="SUPFAM" id="SSF53335">
    <property type="entry name" value="S-adenosyl-L-methionine-dependent methyltransferases"/>
    <property type="match status" value="1"/>
</dbReference>
<dbReference type="PROSITE" id="PS00092">
    <property type="entry name" value="N6_MTASE"/>
    <property type="match status" value="1"/>
</dbReference>
<dbReference type="InterPro" id="IPR029063">
    <property type="entry name" value="SAM-dependent_MTases_sf"/>
</dbReference>
<dbReference type="GO" id="GO:0032259">
    <property type="term" value="P:methylation"/>
    <property type="evidence" value="ECO:0007669"/>
    <property type="project" value="UniProtKB-KW"/>
</dbReference>
<name>A0A839HFL4_9GAMM</name>
<evidence type="ECO:0000256" key="1">
    <source>
        <dbReference type="ARBA" id="ARBA00011900"/>
    </source>
</evidence>
<gene>
    <name evidence="8" type="ORF">HUK38_07870</name>
</gene>
<sequence>MTPDEFITKWQVSTLKESAASQEHFIDVCRLLNEPTPAEADPTGEWYCFEKGAKKTTGGDGWADVWKRGCFGWEYKSKHKNLKDAFVQLHRYAPALENPPLLIVSDMEQIIIHTAFTGTVLDIYEFALEDLLKPRVRQILKWAFSDSERLRPSLTTAELTEQAARQFGILAHALRERGHHPLQVAHFCQQLLFCLFAEDIDLLPNRLFNKLLNLGYQMPERLPYKLTDLLHLMATGGSFGIEDIDWFNGGLFDSIALLPLERSDIRLLRDLTKLNWAAIEPSIFGTLFERGLDPSQRAQLGAHYTDPASIMRLVEPVVLAPLRAEWTIKRDEIAAVISQITPKKSAATRNKLLSIAQQLLDQMLDRLRDYRVLDPACGSGNFLFLTLRSLKDLEYKILLDAEQFGLKKRPLAVSPANVLGIERNDYAAELARATVWIGELQWMLEHGASLNKNPILKKITVVEHRDAIVDTTGNEPDWPVADVIVSNPPFLGGSKKRSLLGNDYFKALETIYAGRVPAGADLVCYWFEKARTQIELGKVQAAGLVATNSIRGGVNRNVLERIVKTTRIFHAWSDEPWINAGAAVRVSLICFGHYSAPAVLNNQPVDTVIYADLTTGNCAVASDLTAAKTLPENAQTAFQGSQKIGAFDVSGELARAWLLLPNPHGQPNSDVLKPSWNGLDLTRRPRDGWIIDFGTEMVETDAMFYEAPFAHVVKHVKPERMNNHRAIYRRYWWRHGEARIGMRRALKDLPRYIATAHVAKHRLFVFMHSAILPDKMLIVIARADDTTFGILHSRFHELWSLRMGTSLGATPRYTPSTTFETFPFPIGLTPADTNGAIETLENGVLLPLVKMEYKAHALAIANVAYRLNQLRNNWLNPPEWTEHIPEVVSDYPDRIIAKPEYIAQLNQRTLTHLYNQRPAWLNLIHQQLDGAIANAYGWKDYTLDMTDDEVLKRLLELNQVRQR</sequence>
<organism evidence="8 9">
    <name type="scientific">Thiospirillum jenense</name>
    <dbReference type="NCBI Taxonomy" id="1653858"/>
    <lineage>
        <taxon>Bacteria</taxon>
        <taxon>Pseudomonadati</taxon>
        <taxon>Pseudomonadota</taxon>
        <taxon>Gammaproteobacteria</taxon>
        <taxon>Chromatiales</taxon>
        <taxon>Chromatiaceae</taxon>
        <taxon>Thiospirillum</taxon>
    </lineage>
</organism>
<dbReference type="Proteomes" id="UP000548632">
    <property type="component" value="Unassembled WGS sequence"/>
</dbReference>
<dbReference type="GO" id="GO:0003676">
    <property type="term" value="F:nucleic acid binding"/>
    <property type="evidence" value="ECO:0007669"/>
    <property type="project" value="InterPro"/>
</dbReference>
<dbReference type="InterPro" id="IPR046816">
    <property type="entry name" value="MmeI_Mtase"/>
</dbReference>
<dbReference type="EMBL" id="JABVCQ010000014">
    <property type="protein sequence ID" value="MBB1126146.1"/>
    <property type="molecule type" value="Genomic_DNA"/>
</dbReference>
<accession>A0A839HFL4</accession>
<dbReference type="InterPro" id="IPR046819">
    <property type="entry name" value="MmeI_hel"/>
</dbReference>
<dbReference type="Gene3D" id="3.40.50.150">
    <property type="entry name" value="Vaccinia Virus protein VP39"/>
    <property type="match status" value="1"/>
</dbReference>
<comment type="caution">
    <text evidence="8">The sequence shown here is derived from an EMBL/GenBank/DDBJ whole genome shotgun (WGS) entry which is preliminary data.</text>
</comment>
<evidence type="ECO:0000313" key="8">
    <source>
        <dbReference type="EMBL" id="MBB1126146.1"/>
    </source>
</evidence>
<evidence type="ECO:0000256" key="2">
    <source>
        <dbReference type="ARBA" id="ARBA00022603"/>
    </source>
</evidence>
<evidence type="ECO:0000313" key="9">
    <source>
        <dbReference type="Proteomes" id="UP000548632"/>
    </source>
</evidence>
<comment type="catalytic activity">
    <reaction evidence="4">
        <text>a 2'-deoxyadenosine in DNA + S-adenosyl-L-methionine = an N(6)-methyl-2'-deoxyadenosine in DNA + S-adenosyl-L-homocysteine + H(+)</text>
        <dbReference type="Rhea" id="RHEA:15197"/>
        <dbReference type="Rhea" id="RHEA-COMP:12418"/>
        <dbReference type="Rhea" id="RHEA-COMP:12419"/>
        <dbReference type="ChEBI" id="CHEBI:15378"/>
        <dbReference type="ChEBI" id="CHEBI:57856"/>
        <dbReference type="ChEBI" id="CHEBI:59789"/>
        <dbReference type="ChEBI" id="CHEBI:90615"/>
        <dbReference type="ChEBI" id="CHEBI:90616"/>
        <dbReference type="EC" id="2.1.1.72"/>
    </reaction>
</comment>